<dbReference type="InterPro" id="IPR010730">
    <property type="entry name" value="HET"/>
</dbReference>
<reference evidence="3 4" key="2">
    <citation type="journal article" date="2010" name="Nature">
        <title>Comparative genomics reveals mobile pathogenicity chromosomes in Fusarium.</title>
        <authorList>
            <person name="Ma L.J."/>
            <person name="van der Does H.C."/>
            <person name="Borkovich K.A."/>
            <person name="Coleman J.J."/>
            <person name="Daboussi M.J."/>
            <person name="Di Pietro A."/>
            <person name="Dufresne M."/>
            <person name="Freitag M."/>
            <person name="Grabherr M."/>
            <person name="Henrissat B."/>
            <person name="Houterman P.M."/>
            <person name="Kang S."/>
            <person name="Shim W.B."/>
            <person name="Woloshuk C."/>
            <person name="Xie X."/>
            <person name="Xu J.R."/>
            <person name="Antoniw J."/>
            <person name="Baker S.E."/>
            <person name="Bluhm B.H."/>
            <person name="Breakspear A."/>
            <person name="Brown D.W."/>
            <person name="Butchko R.A."/>
            <person name="Chapman S."/>
            <person name="Coulson R."/>
            <person name="Coutinho P.M."/>
            <person name="Danchin E.G."/>
            <person name="Diener A."/>
            <person name="Gale L.R."/>
            <person name="Gardiner D.M."/>
            <person name="Goff S."/>
            <person name="Hammond-Kosack K.E."/>
            <person name="Hilburn K."/>
            <person name="Hua-Van A."/>
            <person name="Jonkers W."/>
            <person name="Kazan K."/>
            <person name="Kodira C.D."/>
            <person name="Koehrsen M."/>
            <person name="Kumar L."/>
            <person name="Lee Y.H."/>
            <person name="Li L."/>
            <person name="Manners J.M."/>
            <person name="Miranda-Saavedra D."/>
            <person name="Mukherjee M."/>
            <person name="Park G."/>
            <person name="Park J."/>
            <person name="Park S.Y."/>
            <person name="Proctor R.H."/>
            <person name="Regev A."/>
            <person name="Ruiz-Roldan M.C."/>
            <person name="Sain D."/>
            <person name="Sakthikumar S."/>
            <person name="Sykes S."/>
            <person name="Schwartz D.C."/>
            <person name="Turgeon B.G."/>
            <person name="Wapinski I."/>
            <person name="Yoder O."/>
            <person name="Young S."/>
            <person name="Zeng Q."/>
            <person name="Zhou S."/>
            <person name="Galagan J."/>
            <person name="Cuomo C.A."/>
            <person name="Kistler H.C."/>
            <person name="Rep M."/>
        </authorList>
    </citation>
    <scope>GENOME REANNOTATION</scope>
    <source>
        <strain evidence="4">ATCC MYA-4620 / CBS 123657 / FGSC 9075 / NRRL 31084 / PH-1</strain>
        <strain evidence="3">PH-1 / ATCC MYA-4620 / FGSC 9075 / NRRL 31084</strain>
    </source>
</reference>
<dbReference type="STRING" id="229533.A0A0E0RSU2"/>
<evidence type="ECO:0000313" key="3">
    <source>
        <dbReference type="EnsemblFungi" id="CEF74317"/>
    </source>
</evidence>
<gene>
    <name evidence="3" type="primary">FG02081.1</name>
    <name evidence="2" type="ORF">FGRAMPH1_01T05021</name>
</gene>
<dbReference type="InParanoid" id="A0A0E0RSU2"/>
<dbReference type="eggNOG" id="ENOG502TJTV">
    <property type="taxonomic scope" value="Eukaryota"/>
</dbReference>
<dbReference type="AlphaFoldDB" id="A0A0E0RSU2"/>
<reference key="3">
    <citation type="submission" date="2014-02" db="EMBL/GenBank/DDBJ databases">
        <title>A revised Fusarium graminearum genomic reference sequence using whole shotgun re-sequencing.</title>
        <authorList>
            <person name="King R."/>
            <person name="Urban M."/>
            <person name="Hassani-Pak K."/>
            <person name="Hammond-Kosack K."/>
        </authorList>
    </citation>
    <scope>NUCLEOTIDE SEQUENCE</scope>
    <source>
        <strain>PH-1</strain>
    </source>
</reference>
<proteinExistence type="predicted"/>
<dbReference type="PANTHER" id="PTHR10622:SF10">
    <property type="entry name" value="HET DOMAIN-CONTAINING PROTEIN"/>
    <property type="match status" value="1"/>
</dbReference>
<organism evidence="3">
    <name type="scientific">Gibberella zeae (strain ATCC MYA-4620 / CBS 123657 / FGSC 9075 / NRRL 31084 / PH-1)</name>
    <name type="common">Wheat head blight fungus</name>
    <name type="synonym">Fusarium graminearum</name>
    <dbReference type="NCBI Taxonomy" id="229533"/>
    <lineage>
        <taxon>Eukaryota</taxon>
        <taxon>Fungi</taxon>
        <taxon>Dikarya</taxon>
        <taxon>Ascomycota</taxon>
        <taxon>Pezizomycotina</taxon>
        <taxon>Sordariomycetes</taxon>
        <taxon>Hypocreomycetidae</taxon>
        <taxon>Hypocreales</taxon>
        <taxon>Nectriaceae</taxon>
        <taxon>Fusarium</taxon>
    </lineage>
</organism>
<reference evidence="2 4" key="4">
    <citation type="journal article" date="2015" name="BMC Genomics">
        <title>The completed genome sequence of the pathogenic ascomycete fungus Fusarium graminearum.</title>
        <authorList>
            <person name="King R."/>
            <person name="Urban M."/>
            <person name="Hammond-Kosack M.C."/>
            <person name="Hassani-Pak K."/>
            <person name="Hammond-Kosack K.E."/>
        </authorList>
    </citation>
    <scope>NUCLEOTIDE SEQUENCE [LARGE SCALE GENOMIC DNA]</scope>
    <source>
        <strain evidence="4">ATCC MYA-4620 / CBS 123657 / FGSC 9075 / NRRL 31084 / PH-1</strain>
        <strain evidence="2">PH-1</strain>
    </source>
</reference>
<sequence length="729" mass="83612">MRLLNAHTIRLQSFDGAESDIPPYTILSHTWGNEEITFQDITQQPLENLQRREAFYKVQECCAQARRNGYDYVWIDTCCIDKTSSAELSEAINSMFKWYQQASLCYVFLSDFDTSFSYHFAQISTGKLVRLQSSDTSFFSSRWFTRGWTLQELIAPRRVIFFDKYWISFGSRDDELLDRLCHKTGIWPQLFDEPRCHCLEPYPAVRDGVCVTCTALDTLPQTLDSFTVSIKMSWASSRITTRKEDSAYCLLGLFNLNMPMLYGEGDKAFLRLQEAIVRQSKDQSILLWRGGINHASFGRIPGCLAPLPSVFNEPVHVLGRRVFKGMSRTFEGGFMGSITPIELTDTAIQMDLWICPCTVSIYNPATGEWFDRKLSLGILDLAYDDDYLIRPALLLEHLGNINLYRRVYHMFVVPVDPRQVYSSHEMSVDQGQSNAFASAYPLTYPSVLKVRRYLNQATQKNVEIMRYQSPVNAVSMNPSYDLGPKTGPVYLVSKTIRLRYTSNRKRRFRYTMSDRGSHPPLSRYDTRATQIPSPWVFEKCQHPGVDRHFGGIHFLSFFIDNQSKNDHSQNDETAVGHVAITWGMHRQVNADGGGYTPWSPWCRAFNMLAFIEYAGTSAVDVGSLEMYHGSHDLHPPEIQVRLEGQRRRLCLTSWQNLCIPQNPEDKALFPSSCEDGWAEDQMHNIANDPVMNTHLAIRIVMIEGLGRTLYEVQFDIDQTPKALQSFDEQ</sequence>
<accession>A0A0E0RSU2</accession>
<evidence type="ECO:0000259" key="1">
    <source>
        <dbReference type="Pfam" id="PF06985"/>
    </source>
</evidence>
<dbReference type="VEuPathDB" id="FungiDB:FGRAMPH1_01G05021"/>
<evidence type="ECO:0000313" key="2">
    <source>
        <dbReference type="EMBL" id="CEF74317.1"/>
    </source>
</evidence>
<dbReference type="PANTHER" id="PTHR10622">
    <property type="entry name" value="HET DOMAIN-CONTAINING PROTEIN"/>
    <property type="match status" value="1"/>
</dbReference>
<keyword evidence="4" id="KW-1185">Reference proteome</keyword>
<reference evidence="3" key="5">
    <citation type="submission" date="2017-01" db="UniProtKB">
        <authorList>
            <consortium name="EnsemblFungi"/>
        </authorList>
    </citation>
    <scope>IDENTIFICATION</scope>
    <source>
        <strain evidence="3">PH-1 / ATCC MYA-4620 / FGSC 9075 / NRRL 31084</strain>
    </source>
</reference>
<dbReference type="Proteomes" id="UP000070720">
    <property type="component" value="Chromosome 1"/>
</dbReference>
<reference evidence="3 4" key="1">
    <citation type="journal article" date="2007" name="Science">
        <title>The Fusarium graminearum genome reveals a link between localized polymorphism and pathogen specialization.</title>
        <authorList>
            <person name="Cuomo C.A."/>
            <person name="Gueldener U."/>
            <person name="Xu J.-R."/>
            <person name="Trail F."/>
            <person name="Turgeon B.G."/>
            <person name="Di Pietro A."/>
            <person name="Walton J.D."/>
            <person name="Ma L.-J."/>
            <person name="Baker S.E."/>
            <person name="Rep M."/>
            <person name="Adam G."/>
            <person name="Antoniw J."/>
            <person name="Baldwin T."/>
            <person name="Calvo S.E."/>
            <person name="Chang Y.-L."/>
            <person name="DeCaprio D."/>
            <person name="Gale L.R."/>
            <person name="Gnerre S."/>
            <person name="Goswami R.S."/>
            <person name="Hammond-Kosack K."/>
            <person name="Harris L.J."/>
            <person name="Hilburn K."/>
            <person name="Kennell J.C."/>
            <person name="Kroken S."/>
            <person name="Magnuson J.K."/>
            <person name="Mannhaupt G."/>
            <person name="Mauceli E.W."/>
            <person name="Mewes H.-W."/>
            <person name="Mitterbauer R."/>
            <person name="Muehlbauer G."/>
            <person name="Muensterkoetter M."/>
            <person name="Nelson D."/>
            <person name="O'Donnell K."/>
            <person name="Ouellet T."/>
            <person name="Qi W."/>
            <person name="Quesneville H."/>
            <person name="Roncero M.I.G."/>
            <person name="Seong K.-Y."/>
            <person name="Tetko I.V."/>
            <person name="Urban M."/>
            <person name="Waalwijk C."/>
            <person name="Ward T.J."/>
            <person name="Yao J."/>
            <person name="Birren B.W."/>
            <person name="Kistler H.C."/>
        </authorList>
    </citation>
    <scope>NUCLEOTIDE SEQUENCE [LARGE SCALE GENOMIC DNA]</scope>
    <source>
        <strain evidence="4">ATCC MYA-4620 / CBS 123657 / FGSC 9075 / NRRL 31084 / PH-1</strain>
        <strain evidence="3">PH-1 / ATCC MYA-4620 / FGSC 9075 / NRRL 31084</strain>
    </source>
</reference>
<feature type="domain" description="Heterokaryon incompatibility" evidence="1">
    <location>
        <begin position="24"/>
        <end position="152"/>
    </location>
</feature>
<protein>
    <submittedName>
        <fullName evidence="2">Chromosome 1, complete genome</fullName>
    </submittedName>
</protein>
<dbReference type="Pfam" id="PF06985">
    <property type="entry name" value="HET"/>
    <property type="match status" value="1"/>
</dbReference>
<name>A0A0E0RSU2_GIBZE</name>
<evidence type="ECO:0000313" key="4">
    <source>
        <dbReference type="Proteomes" id="UP000070720"/>
    </source>
</evidence>
<dbReference type="EMBL" id="HG970332">
    <property type="protein sequence ID" value="CEF74317.1"/>
    <property type="molecule type" value="Genomic_DNA"/>
</dbReference>
<dbReference type="EnsemblFungi" id="CEF74317">
    <property type="protein sequence ID" value="CEF74317"/>
    <property type="gene ID" value="FGRRES_15929"/>
</dbReference>